<comment type="caution">
    <text evidence="2">The sequence shown here is derived from an EMBL/GenBank/DDBJ whole genome shotgun (WGS) entry which is preliminary data.</text>
</comment>
<accession>A0AAD5SM02</accession>
<keyword evidence="3" id="KW-1185">Reference proteome</keyword>
<feature type="domain" description="BTB" evidence="1">
    <location>
        <begin position="25"/>
        <end position="92"/>
    </location>
</feature>
<dbReference type="InterPro" id="IPR011333">
    <property type="entry name" value="SKP1/BTB/POZ_sf"/>
</dbReference>
<dbReference type="Pfam" id="PF02214">
    <property type="entry name" value="BTB_2"/>
    <property type="match status" value="2"/>
</dbReference>
<sequence>MLHAKHQQITLGKVHKTASHEDYPNLIDLDVGGKHIRTTRTTLAVPGSMLEQLVSKQWKEANIKGAVFVDRDPELFQIILTFLRSGTIDPHLPTDQDQRKRLLLLLQEEAEYFQLTDLAIVVTASLAQVQALALANFPPYIYVRFLRRRVSYKIFGVNPASFEYALVPNTKTYAENVNSSLLGNVPSLCALRFFGTQTASHEHHPDLIDLDVGGKRFRTTRVTFAVSGSTLERLVTEPRKESVKPIFIDRNPELFEIILDFLRSGTIEPHLPTEQDQRKRLLLLPQNEDEHFQLTDFAKTVTASFTSFVQVNAAFLAKLPEQMLVRSHRGSSWLFPSSYEHAILSASQIGTGLS</sequence>
<dbReference type="Proteomes" id="UP001212841">
    <property type="component" value="Unassembled WGS sequence"/>
</dbReference>
<dbReference type="PANTHER" id="PTHR11145">
    <property type="entry name" value="BTB/POZ DOMAIN-CONTAINING ADAPTER FOR CUL3-MEDIATED RHOA DEGRADATION PROTEIN FAMILY MEMBER"/>
    <property type="match status" value="1"/>
</dbReference>
<gene>
    <name evidence="2" type="ORF">HK097_006789</name>
</gene>
<proteinExistence type="predicted"/>
<dbReference type="SMART" id="SM00225">
    <property type="entry name" value="BTB"/>
    <property type="match status" value="2"/>
</dbReference>
<dbReference type="AlphaFoldDB" id="A0AAD5SM02"/>
<name>A0AAD5SM02_9FUNG</name>
<evidence type="ECO:0000259" key="1">
    <source>
        <dbReference type="PROSITE" id="PS50097"/>
    </source>
</evidence>
<dbReference type="CDD" id="cd18316">
    <property type="entry name" value="BTB_POZ_KCTD-like"/>
    <property type="match status" value="2"/>
</dbReference>
<evidence type="ECO:0000313" key="3">
    <source>
        <dbReference type="Proteomes" id="UP001212841"/>
    </source>
</evidence>
<feature type="domain" description="BTB" evidence="1">
    <location>
        <begin position="206"/>
        <end position="271"/>
    </location>
</feature>
<dbReference type="GO" id="GO:0051260">
    <property type="term" value="P:protein homooligomerization"/>
    <property type="evidence" value="ECO:0007669"/>
    <property type="project" value="InterPro"/>
</dbReference>
<dbReference type="SUPFAM" id="SSF54695">
    <property type="entry name" value="POZ domain"/>
    <property type="match status" value="2"/>
</dbReference>
<organism evidence="2 3">
    <name type="scientific">Rhizophlyctis rosea</name>
    <dbReference type="NCBI Taxonomy" id="64517"/>
    <lineage>
        <taxon>Eukaryota</taxon>
        <taxon>Fungi</taxon>
        <taxon>Fungi incertae sedis</taxon>
        <taxon>Chytridiomycota</taxon>
        <taxon>Chytridiomycota incertae sedis</taxon>
        <taxon>Chytridiomycetes</taxon>
        <taxon>Rhizophlyctidales</taxon>
        <taxon>Rhizophlyctidaceae</taxon>
        <taxon>Rhizophlyctis</taxon>
    </lineage>
</organism>
<dbReference type="EMBL" id="JADGJD010000032">
    <property type="protein sequence ID" value="KAJ3056470.1"/>
    <property type="molecule type" value="Genomic_DNA"/>
</dbReference>
<dbReference type="PANTHER" id="PTHR11145:SF8">
    <property type="entry name" value="RE57120P"/>
    <property type="match status" value="1"/>
</dbReference>
<reference evidence="2" key="1">
    <citation type="submission" date="2020-05" db="EMBL/GenBank/DDBJ databases">
        <title>Phylogenomic resolution of chytrid fungi.</title>
        <authorList>
            <person name="Stajich J.E."/>
            <person name="Amses K."/>
            <person name="Simmons R."/>
            <person name="Seto K."/>
            <person name="Myers J."/>
            <person name="Bonds A."/>
            <person name="Quandt C.A."/>
            <person name="Barry K."/>
            <person name="Liu P."/>
            <person name="Grigoriev I."/>
            <person name="Longcore J.E."/>
            <person name="James T.Y."/>
        </authorList>
    </citation>
    <scope>NUCLEOTIDE SEQUENCE</scope>
    <source>
        <strain evidence="2">JEL0318</strain>
    </source>
</reference>
<dbReference type="InterPro" id="IPR003131">
    <property type="entry name" value="T1-type_BTB"/>
</dbReference>
<dbReference type="PROSITE" id="PS50097">
    <property type="entry name" value="BTB"/>
    <property type="match status" value="2"/>
</dbReference>
<dbReference type="InterPro" id="IPR045068">
    <property type="entry name" value="BACURD1-3"/>
</dbReference>
<protein>
    <recommendedName>
        <fullName evidence="1">BTB domain-containing protein</fullName>
    </recommendedName>
</protein>
<evidence type="ECO:0000313" key="2">
    <source>
        <dbReference type="EMBL" id="KAJ3056470.1"/>
    </source>
</evidence>
<dbReference type="Gene3D" id="3.30.710.10">
    <property type="entry name" value="Potassium Channel Kv1.1, Chain A"/>
    <property type="match status" value="2"/>
</dbReference>
<dbReference type="InterPro" id="IPR000210">
    <property type="entry name" value="BTB/POZ_dom"/>
</dbReference>